<dbReference type="Pfam" id="PF02386">
    <property type="entry name" value="TrkH"/>
    <property type="match status" value="1"/>
</dbReference>
<feature type="transmembrane region" description="Helical" evidence="9">
    <location>
        <begin position="239"/>
        <end position="262"/>
    </location>
</feature>
<evidence type="ECO:0000313" key="10">
    <source>
        <dbReference type="EMBL" id="RAO78782.1"/>
    </source>
</evidence>
<keyword evidence="6 9" id="KW-1133">Transmembrane helix</keyword>
<evidence type="ECO:0000256" key="6">
    <source>
        <dbReference type="ARBA" id="ARBA00022989"/>
    </source>
</evidence>
<keyword evidence="7" id="KW-0406">Ion transport</keyword>
<evidence type="ECO:0000256" key="2">
    <source>
        <dbReference type="ARBA" id="ARBA00009137"/>
    </source>
</evidence>
<keyword evidence="3" id="KW-0813">Transport</keyword>
<name>A0A328PEH3_9EURY</name>
<keyword evidence="4" id="KW-1003">Cell membrane</keyword>
<keyword evidence="11" id="KW-1185">Reference proteome</keyword>
<feature type="transmembrane region" description="Helical" evidence="9">
    <location>
        <begin position="187"/>
        <end position="206"/>
    </location>
</feature>
<feature type="transmembrane region" description="Helical" evidence="9">
    <location>
        <begin position="80"/>
        <end position="100"/>
    </location>
</feature>
<dbReference type="PANTHER" id="PTHR32024">
    <property type="entry name" value="TRK SYSTEM POTASSIUM UPTAKE PROTEIN TRKG-RELATED"/>
    <property type="match status" value="1"/>
</dbReference>
<dbReference type="InterPro" id="IPR003445">
    <property type="entry name" value="Cat_transpt"/>
</dbReference>
<accession>A0A328PEH3</accession>
<keyword evidence="5 9" id="KW-0812">Transmembrane</keyword>
<keyword evidence="8 9" id="KW-0472">Membrane</keyword>
<comment type="caution">
    <text evidence="10">The sequence shown here is derived from an EMBL/GenBank/DDBJ whole genome shotgun (WGS) entry which is preliminary data.</text>
</comment>
<dbReference type="GO" id="GO:0005886">
    <property type="term" value="C:plasma membrane"/>
    <property type="evidence" value="ECO:0007669"/>
    <property type="project" value="UniProtKB-SubCell"/>
</dbReference>
<dbReference type="Proteomes" id="UP000249782">
    <property type="component" value="Unassembled WGS sequence"/>
</dbReference>
<reference evidence="10 11" key="1">
    <citation type="submission" date="2018-06" db="EMBL/GenBank/DDBJ databases">
        <title>Draft genome sequence of hyperthermophilic methanogen Methanothermobacter tenebrarum sp. MCM-B 1447.</title>
        <authorList>
            <person name="Pore S.D."/>
            <person name="Dagar S."/>
            <person name="Dhakephalkar P.K."/>
        </authorList>
    </citation>
    <scope>NUCLEOTIDE SEQUENCE [LARGE SCALE GENOMIC DNA]</scope>
    <source>
        <strain evidence="10 11">MCM B 1447</strain>
    </source>
</reference>
<feature type="transmembrane region" description="Helical" evidence="9">
    <location>
        <begin position="21"/>
        <end position="41"/>
    </location>
</feature>
<evidence type="ECO:0000256" key="5">
    <source>
        <dbReference type="ARBA" id="ARBA00022692"/>
    </source>
</evidence>
<organism evidence="10 11">
    <name type="scientific">Methanothermobacter tenebrarum</name>
    <dbReference type="NCBI Taxonomy" id="680118"/>
    <lineage>
        <taxon>Archaea</taxon>
        <taxon>Methanobacteriati</taxon>
        <taxon>Methanobacteriota</taxon>
        <taxon>Methanomada group</taxon>
        <taxon>Methanobacteria</taxon>
        <taxon>Methanobacteriales</taxon>
        <taxon>Methanobacteriaceae</taxon>
        <taxon>Methanothermobacter</taxon>
    </lineage>
</organism>
<comment type="subcellular location">
    <subcellularLocation>
        <location evidence="1">Cell membrane</location>
        <topology evidence="1">Multi-pass membrane protein</topology>
    </subcellularLocation>
</comment>
<feature type="transmembrane region" description="Helical" evidence="9">
    <location>
        <begin position="400"/>
        <end position="426"/>
    </location>
</feature>
<dbReference type="OrthoDB" id="111943at2157"/>
<proteinExistence type="inferred from homology"/>
<evidence type="ECO:0000256" key="8">
    <source>
        <dbReference type="ARBA" id="ARBA00023136"/>
    </source>
</evidence>
<feature type="transmembrane region" description="Helical" evidence="9">
    <location>
        <begin position="282"/>
        <end position="300"/>
    </location>
</feature>
<dbReference type="EMBL" id="QLOE01000008">
    <property type="protein sequence ID" value="RAO78782.1"/>
    <property type="molecule type" value="Genomic_DNA"/>
</dbReference>
<dbReference type="GO" id="GO:0030001">
    <property type="term" value="P:metal ion transport"/>
    <property type="evidence" value="ECO:0007669"/>
    <property type="project" value="UniProtKB-ARBA"/>
</dbReference>
<gene>
    <name evidence="10" type="ORF">DPC56_06285</name>
</gene>
<feature type="transmembrane region" description="Helical" evidence="9">
    <location>
        <begin position="141"/>
        <end position="158"/>
    </location>
</feature>
<dbReference type="PANTHER" id="PTHR32024:SF2">
    <property type="entry name" value="TRK SYSTEM POTASSIUM UPTAKE PROTEIN TRKG-RELATED"/>
    <property type="match status" value="1"/>
</dbReference>
<feature type="transmembrane region" description="Helical" evidence="9">
    <location>
        <begin position="47"/>
        <end position="68"/>
    </location>
</feature>
<protein>
    <submittedName>
        <fullName evidence="10">TrkH family potassium uptake protein</fullName>
    </submittedName>
</protein>
<evidence type="ECO:0000256" key="4">
    <source>
        <dbReference type="ARBA" id="ARBA00022475"/>
    </source>
</evidence>
<evidence type="ECO:0000256" key="3">
    <source>
        <dbReference type="ARBA" id="ARBA00022448"/>
    </source>
</evidence>
<dbReference type="AlphaFoldDB" id="A0A328PEH3"/>
<evidence type="ECO:0000256" key="1">
    <source>
        <dbReference type="ARBA" id="ARBA00004651"/>
    </source>
</evidence>
<feature type="transmembrane region" description="Helical" evidence="9">
    <location>
        <begin position="333"/>
        <end position="354"/>
    </location>
</feature>
<dbReference type="RefSeq" id="WP_112094299.1">
    <property type="nucleotide sequence ID" value="NZ_QLOE01000008.1"/>
</dbReference>
<dbReference type="GO" id="GO:0008324">
    <property type="term" value="F:monoatomic cation transmembrane transporter activity"/>
    <property type="evidence" value="ECO:0007669"/>
    <property type="project" value="InterPro"/>
</dbReference>
<comment type="similarity">
    <text evidence="2">Belongs to the TrkH potassium transport family.</text>
</comment>
<sequence length="491" mass="55648">MKYYALRLRKGELHSMLHYTGYICILLGLLMLLPIVVALIYGEVKLISSFLYSSLISILIGAIFYRFFKSRGELSLRGAMIFSSSLWLLVCALGALPYYLSGYLSYFDAYFEAMSGFTTTGFSMFPNLDIVPYSIHFWRGFTQWLGGIGIIVLALVILSPSRNIMRLYISEGREERVLPTIRSTVRIILYIYLLYTLISIILYLVAGMPLFDSMFHAFSALSTGGFAMHNSSLAYYHSIWIEIVAMIVMIIGATNFAVHYAILKGKWKEYFKDIETKVSWPLLILGTLIITMFLYNMHYYDILSSLRYSIFQVVSALSTTGFQTVSGPGISKWAGLGMFILTILMIIGAGSCSTGGGIKWIRFGIMLKGISWGIKSFLFPKAKIPRKIHHIFDMNISKEIFEMTGLFIFAYILIYVISVMIVLFYYHNIGQVMFEVASAQSNVGLSCGLMTPASPAITKLVFMLDFWVGRLEIWPILLFITIPLLNIKRRI</sequence>
<evidence type="ECO:0000256" key="7">
    <source>
        <dbReference type="ARBA" id="ARBA00023065"/>
    </source>
</evidence>
<evidence type="ECO:0000256" key="9">
    <source>
        <dbReference type="SAM" id="Phobius"/>
    </source>
</evidence>
<feature type="transmembrane region" description="Helical" evidence="9">
    <location>
        <begin position="467"/>
        <end position="487"/>
    </location>
</feature>
<evidence type="ECO:0000313" key="11">
    <source>
        <dbReference type="Proteomes" id="UP000249782"/>
    </source>
</evidence>